<dbReference type="Gene3D" id="1.10.340.30">
    <property type="entry name" value="Hypothetical protein, domain 2"/>
    <property type="match status" value="1"/>
</dbReference>
<evidence type="ECO:0000313" key="7">
    <source>
        <dbReference type="Proteomes" id="UP000030645"/>
    </source>
</evidence>
<dbReference type="GO" id="GO:0003677">
    <property type="term" value="F:DNA binding"/>
    <property type="evidence" value="ECO:0007669"/>
    <property type="project" value="InterPro"/>
</dbReference>
<evidence type="ECO:0000256" key="4">
    <source>
        <dbReference type="SAM" id="SignalP"/>
    </source>
</evidence>
<evidence type="ECO:0000256" key="2">
    <source>
        <dbReference type="ARBA" id="ARBA00023242"/>
    </source>
</evidence>
<dbReference type="GO" id="GO:0005634">
    <property type="term" value="C:nucleus"/>
    <property type="evidence" value="ECO:0007669"/>
    <property type="project" value="UniProtKB-SubCell"/>
</dbReference>
<feature type="compositionally biased region" description="Basic and acidic residues" evidence="3">
    <location>
        <begin position="141"/>
        <end position="150"/>
    </location>
</feature>
<dbReference type="InterPro" id="IPR045138">
    <property type="entry name" value="MeCP2/MBD4"/>
</dbReference>
<feature type="chain" id="PRO_5004929023" evidence="4">
    <location>
        <begin position="24"/>
        <end position="418"/>
    </location>
</feature>
<reference evidence="7" key="1">
    <citation type="submission" date="2013-01" db="EMBL/GenBank/DDBJ databases">
        <title>Draft Genome Sequence of a Mulberry Tree, Morus notabilis C.K. Schneid.</title>
        <authorList>
            <person name="He N."/>
            <person name="Zhao S."/>
        </authorList>
    </citation>
    <scope>NUCLEOTIDE SEQUENCE</scope>
</reference>
<feature type="region of interest" description="Disordered" evidence="3">
    <location>
        <begin position="69"/>
        <end position="98"/>
    </location>
</feature>
<dbReference type="FunFam" id="1.10.340.30:FF:000007">
    <property type="entry name" value="Methyl-CpG-binding domain protein 4"/>
    <property type="match status" value="1"/>
</dbReference>
<dbReference type="AlphaFoldDB" id="W9QY11"/>
<organism evidence="6 7">
    <name type="scientific">Morus notabilis</name>
    <dbReference type="NCBI Taxonomy" id="981085"/>
    <lineage>
        <taxon>Eukaryota</taxon>
        <taxon>Viridiplantae</taxon>
        <taxon>Streptophyta</taxon>
        <taxon>Embryophyta</taxon>
        <taxon>Tracheophyta</taxon>
        <taxon>Spermatophyta</taxon>
        <taxon>Magnoliopsida</taxon>
        <taxon>eudicotyledons</taxon>
        <taxon>Gunneridae</taxon>
        <taxon>Pentapetalae</taxon>
        <taxon>rosids</taxon>
        <taxon>fabids</taxon>
        <taxon>Rosales</taxon>
        <taxon>Moraceae</taxon>
        <taxon>Moreae</taxon>
        <taxon>Morus</taxon>
    </lineage>
</organism>
<feature type="region of interest" description="Disordered" evidence="3">
    <location>
        <begin position="112"/>
        <end position="199"/>
    </location>
</feature>
<dbReference type="PANTHER" id="PTHR15074:SF0">
    <property type="entry name" value="METHYL-CPG-BINDING DOMAIN PROTEIN 4-LIKE PROTEIN"/>
    <property type="match status" value="1"/>
</dbReference>
<feature type="signal peptide" evidence="4">
    <location>
        <begin position="1"/>
        <end position="23"/>
    </location>
</feature>
<feature type="compositionally biased region" description="Basic and acidic residues" evidence="3">
    <location>
        <begin position="69"/>
        <end position="80"/>
    </location>
</feature>
<dbReference type="eggNOG" id="ENOG502RY32">
    <property type="taxonomic scope" value="Eukaryota"/>
</dbReference>
<protein>
    <submittedName>
        <fullName evidence="6">Methyl-CpG-binding domain protein 4</fullName>
    </submittedName>
</protein>
<dbReference type="Pfam" id="PF00730">
    <property type="entry name" value="HhH-GPD"/>
    <property type="match status" value="1"/>
</dbReference>
<evidence type="ECO:0000313" key="6">
    <source>
        <dbReference type="EMBL" id="EXB50510.1"/>
    </source>
</evidence>
<dbReference type="Proteomes" id="UP000030645">
    <property type="component" value="Unassembled WGS sequence"/>
</dbReference>
<dbReference type="GO" id="GO:0003824">
    <property type="term" value="F:catalytic activity"/>
    <property type="evidence" value="ECO:0007669"/>
    <property type="project" value="InterPro"/>
</dbReference>
<keyword evidence="4" id="KW-0732">Signal</keyword>
<evidence type="ECO:0000256" key="3">
    <source>
        <dbReference type="SAM" id="MobiDB-lite"/>
    </source>
</evidence>
<accession>W9QY11</accession>
<dbReference type="InterPro" id="IPR011257">
    <property type="entry name" value="DNA_glycosylase"/>
</dbReference>
<proteinExistence type="predicted"/>
<comment type="subcellular location">
    <subcellularLocation>
        <location evidence="1">Nucleus</location>
    </subcellularLocation>
</comment>
<keyword evidence="7" id="KW-1185">Reference proteome</keyword>
<name>W9QY11_9ROSA</name>
<dbReference type="EMBL" id="KE344002">
    <property type="protein sequence ID" value="EXB50510.1"/>
    <property type="molecule type" value="Genomic_DNA"/>
</dbReference>
<feature type="compositionally biased region" description="Basic and acidic residues" evidence="3">
    <location>
        <begin position="180"/>
        <end position="199"/>
    </location>
</feature>
<feature type="domain" description="HhH-GPD" evidence="5">
    <location>
        <begin position="305"/>
        <end position="379"/>
    </location>
</feature>
<dbReference type="PANTHER" id="PTHR15074">
    <property type="entry name" value="METHYL-CPG-BINDING PROTEIN"/>
    <property type="match status" value="1"/>
</dbReference>
<dbReference type="STRING" id="981085.W9QY11"/>
<gene>
    <name evidence="6" type="ORF">L484_003836</name>
</gene>
<evidence type="ECO:0000259" key="5">
    <source>
        <dbReference type="Pfam" id="PF00730"/>
    </source>
</evidence>
<dbReference type="SUPFAM" id="SSF48150">
    <property type="entry name" value="DNA-glycosylase"/>
    <property type="match status" value="1"/>
</dbReference>
<evidence type="ECO:0000256" key="1">
    <source>
        <dbReference type="ARBA" id="ARBA00004123"/>
    </source>
</evidence>
<dbReference type="GO" id="GO:0006284">
    <property type="term" value="P:base-excision repair"/>
    <property type="evidence" value="ECO:0007669"/>
    <property type="project" value="InterPro"/>
</dbReference>
<dbReference type="InterPro" id="IPR003265">
    <property type="entry name" value="HhH-GPD_domain"/>
</dbReference>
<keyword evidence="2" id="KW-0539">Nucleus</keyword>
<sequence length="418" mass="48685">MGVVNSKFAILVVLLFEIGCYRMKPKDDFPEWRSRVVSPYFISDRNDAMEKKYKYLNIGLKSYLVRHQNDNKKAANDDRKPRKRREARVVSPYFEKNGDKGVKVPEAMAISVETKRKKRKKSDQHDDAPPPRVVSPYFVADSRKEVEIAGKKRRKKNIDRKDDVAGSRVVSPYFTTNRNDTQEKKKKPEKDGREEVELGEKKEEHLKLVDVLSRFAYKPMKEKTTVERAEKGRKLGLVGVGEKKMSKIVVRRKKIEKSKVLNAAEKRDEAYKRKTDDNKWNPPPSEIRLIQQDHLHDPWRVLVICMLLNRTTGAQATRVISDFFSLCPNAKAATEVSPEEIVKIIHTLGLHKRAQMIQRFSREYLEESWTHVTQLHGVGKYAADAYAIFCTGKWDRVKPADHMLNYYWKFLHSIRDTL</sequence>